<evidence type="ECO:0000313" key="3">
    <source>
        <dbReference type="EMBL" id="EED14364.1"/>
    </source>
</evidence>
<dbReference type="SUPFAM" id="SSF51735">
    <property type="entry name" value="NAD(P)-binding Rossmann-fold domains"/>
    <property type="match status" value="1"/>
</dbReference>
<evidence type="ECO:0000313" key="4">
    <source>
        <dbReference type="Proteomes" id="UP000001745"/>
    </source>
</evidence>
<dbReference type="RefSeq" id="XP_002486602.1">
    <property type="nucleotide sequence ID" value="XM_002486557.1"/>
</dbReference>
<proteinExistence type="predicted"/>
<dbReference type="OrthoDB" id="4219241at2759"/>
<dbReference type="EMBL" id="EQ962658">
    <property type="protein sequence ID" value="EED14364.1"/>
    <property type="molecule type" value="Genomic_DNA"/>
</dbReference>
<protein>
    <recommendedName>
        <fullName evidence="5">Short-chain dehydrogenases/reductase</fullName>
    </recommendedName>
</protein>
<evidence type="ECO:0000256" key="1">
    <source>
        <dbReference type="ARBA" id="ARBA00023002"/>
    </source>
</evidence>
<dbReference type="InParanoid" id="B8MPC5"/>
<dbReference type="Pfam" id="PF00106">
    <property type="entry name" value="adh_short"/>
    <property type="match status" value="1"/>
</dbReference>
<name>B8MPC5_TALSN</name>
<keyword evidence="4" id="KW-1185">Reference proteome</keyword>
<dbReference type="AlphaFoldDB" id="B8MPC5"/>
<dbReference type="InterPro" id="IPR052228">
    <property type="entry name" value="Sec_Metab_Biosynth_Oxidored"/>
</dbReference>
<dbReference type="InterPro" id="IPR002347">
    <property type="entry name" value="SDR_fam"/>
</dbReference>
<dbReference type="InterPro" id="IPR036291">
    <property type="entry name" value="NAD(P)-bd_dom_sf"/>
</dbReference>
<dbReference type="HOGENOM" id="CLU_044999_0_2_1"/>
<feature type="transmembrane region" description="Helical" evidence="2">
    <location>
        <begin position="20"/>
        <end position="40"/>
    </location>
</feature>
<dbReference type="FunCoup" id="B8MPC5">
    <property type="interactions" value="35"/>
</dbReference>
<dbReference type="eggNOG" id="KOG1208">
    <property type="taxonomic scope" value="Eukaryota"/>
</dbReference>
<reference evidence="4" key="1">
    <citation type="journal article" date="2015" name="Genome Announc.">
        <title>Genome sequence of the AIDS-associated pathogen Penicillium marneffei (ATCC18224) and its near taxonomic relative Talaromyces stipitatus (ATCC10500).</title>
        <authorList>
            <person name="Nierman W.C."/>
            <person name="Fedorova-Abrams N.D."/>
            <person name="Andrianopoulos A."/>
        </authorList>
    </citation>
    <scope>NUCLEOTIDE SEQUENCE [LARGE SCALE GENOMIC DNA]</scope>
    <source>
        <strain evidence="4">ATCC 10500 / CBS 375.48 / QM 6759 / NRRL 1006</strain>
    </source>
</reference>
<dbReference type="OMA" id="RECNARF"/>
<keyword evidence="1" id="KW-0560">Oxidoreductase</keyword>
<dbReference type="GO" id="GO:0016491">
    <property type="term" value="F:oxidoreductase activity"/>
    <property type="evidence" value="ECO:0007669"/>
    <property type="project" value="UniProtKB-KW"/>
</dbReference>
<sequence length="337" mass="36821">MVALSEIIAHNESLRQHPSGLVALFVGATSGIGIATLRVLAKSLPDSRLYVVGRSKERFTSELSELERLSDSTEIIFIETEISLIRNTNKIVACLSSRESKLDLLYMSPGNLAFGGPHYTDEGLDLCTSLSYYTRMHLVQRLTTLMLSSPNPRVLSVLAGGHERSLFTTDRDLGLRDPSNYNALRVVDQLTTLHSLAFAHLASLYSKISFLHVHPGWVATGFLSNLLGSGGITGKLLGRVVSPLYRLIATTVEESGARQAFHATSAMYPSREYIRTARNDVNNSAVCHAMYSGFYLVGQDGSTAGANKFLNGLLANGWAGEVWKHTENVFQEVLTKG</sequence>
<dbReference type="PANTHER" id="PTHR47534">
    <property type="entry name" value="YALI0E05731P"/>
    <property type="match status" value="1"/>
</dbReference>
<dbReference type="GeneID" id="8100434"/>
<keyword evidence="2" id="KW-1133">Transmembrane helix</keyword>
<evidence type="ECO:0000256" key="2">
    <source>
        <dbReference type="SAM" id="Phobius"/>
    </source>
</evidence>
<keyword evidence="2" id="KW-0472">Membrane</keyword>
<dbReference type="Gene3D" id="3.40.50.720">
    <property type="entry name" value="NAD(P)-binding Rossmann-like Domain"/>
    <property type="match status" value="1"/>
</dbReference>
<evidence type="ECO:0008006" key="5">
    <source>
        <dbReference type="Google" id="ProtNLM"/>
    </source>
</evidence>
<organism evidence="3 4">
    <name type="scientific">Talaromyces stipitatus (strain ATCC 10500 / CBS 375.48 / QM 6759 / NRRL 1006)</name>
    <name type="common">Penicillium stipitatum</name>
    <dbReference type="NCBI Taxonomy" id="441959"/>
    <lineage>
        <taxon>Eukaryota</taxon>
        <taxon>Fungi</taxon>
        <taxon>Dikarya</taxon>
        <taxon>Ascomycota</taxon>
        <taxon>Pezizomycotina</taxon>
        <taxon>Eurotiomycetes</taxon>
        <taxon>Eurotiomycetidae</taxon>
        <taxon>Eurotiales</taxon>
        <taxon>Trichocomaceae</taxon>
        <taxon>Talaromyces</taxon>
        <taxon>Talaromyces sect. Talaromyces</taxon>
    </lineage>
</organism>
<dbReference type="VEuPathDB" id="FungiDB:TSTA_105750"/>
<dbReference type="Proteomes" id="UP000001745">
    <property type="component" value="Unassembled WGS sequence"/>
</dbReference>
<dbReference type="PANTHER" id="PTHR47534:SF3">
    <property type="entry name" value="ALCOHOL DEHYDROGENASE-LIKE C-TERMINAL DOMAIN-CONTAINING PROTEIN"/>
    <property type="match status" value="1"/>
</dbReference>
<keyword evidence="2" id="KW-0812">Transmembrane</keyword>
<dbReference type="PhylomeDB" id="B8MPC5"/>
<dbReference type="STRING" id="441959.B8MPC5"/>
<gene>
    <name evidence="3" type="ORF">TSTA_105750</name>
</gene>
<accession>B8MPC5</accession>